<dbReference type="AlphaFoldDB" id="A0A9D2HK93"/>
<organism evidence="1 2">
    <name type="scientific">Candidatus Lachnoclostridium stercoravium</name>
    <dbReference type="NCBI Taxonomy" id="2838633"/>
    <lineage>
        <taxon>Bacteria</taxon>
        <taxon>Bacillati</taxon>
        <taxon>Bacillota</taxon>
        <taxon>Clostridia</taxon>
        <taxon>Lachnospirales</taxon>
        <taxon>Lachnospiraceae</taxon>
    </lineage>
</organism>
<protein>
    <submittedName>
        <fullName evidence="1">Uncharacterized protein</fullName>
    </submittedName>
</protein>
<name>A0A9D2HK93_9FIRM</name>
<evidence type="ECO:0000313" key="2">
    <source>
        <dbReference type="Proteomes" id="UP000823900"/>
    </source>
</evidence>
<evidence type="ECO:0000313" key="1">
    <source>
        <dbReference type="EMBL" id="HJA71758.1"/>
    </source>
</evidence>
<gene>
    <name evidence="1" type="ORF">IAA07_09335</name>
</gene>
<comment type="caution">
    <text evidence="1">The sequence shown here is derived from an EMBL/GenBank/DDBJ whole genome shotgun (WGS) entry which is preliminary data.</text>
</comment>
<accession>A0A9D2HK93</accession>
<sequence>MGNNSPDVITIREVYDSFSVNGYMMDCSMSATTVQNGACSILDIRLWEFDLEENSIAEVSDITQIEFGIEIESGRNTIDEATLELDFKAE</sequence>
<dbReference type="Proteomes" id="UP000823900">
    <property type="component" value="Unassembled WGS sequence"/>
</dbReference>
<reference evidence="1" key="1">
    <citation type="journal article" date="2021" name="PeerJ">
        <title>Extensive microbial diversity within the chicken gut microbiome revealed by metagenomics and culture.</title>
        <authorList>
            <person name="Gilroy R."/>
            <person name="Ravi A."/>
            <person name="Getino M."/>
            <person name="Pursley I."/>
            <person name="Horton D.L."/>
            <person name="Alikhan N.F."/>
            <person name="Baker D."/>
            <person name="Gharbi K."/>
            <person name="Hall N."/>
            <person name="Watson M."/>
            <person name="Adriaenssens E.M."/>
            <person name="Foster-Nyarko E."/>
            <person name="Jarju S."/>
            <person name="Secka A."/>
            <person name="Antonio M."/>
            <person name="Oren A."/>
            <person name="Chaudhuri R.R."/>
            <person name="La Ragione R."/>
            <person name="Hildebrand F."/>
            <person name="Pallen M.J."/>
        </authorList>
    </citation>
    <scope>NUCLEOTIDE SEQUENCE</scope>
    <source>
        <strain evidence="1">CHK178-16964</strain>
    </source>
</reference>
<reference evidence="1" key="2">
    <citation type="submission" date="2021-04" db="EMBL/GenBank/DDBJ databases">
        <authorList>
            <person name="Gilroy R."/>
        </authorList>
    </citation>
    <scope>NUCLEOTIDE SEQUENCE</scope>
    <source>
        <strain evidence="1">CHK178-16964</strain>
    </source>
</reference>
<proteinExistence type="predicted"/>
<dbReference type="EMBL" id="DWZA01000083">
    <property type="protein sequence ID" value="HJA71758.1"/>
    <property type="molecule type" value="Genomic_DNA"/>
</dbReference>